<proteinExistence type="predicted"/>
<evidence type="ECO:0008006" key="4">
    <source>
        <dbReference type="Google" id="ProtNLM"/>
    </source>
</evidence>
<dbReference type="Proteomes" id="UP001299876">
    <property type="component" value="Unassembled WGS sequence"/>
</dbReference>
<evidence type="ECO:0000313" key="3">
    <source>
        <dbReference type="Proteomes" id="UP001299876"/>
    </source>
</evidence>
<feature type="region of interest" description="Disordered" evidence="1">
    <location>
        <begin position="848"/>
        <end position="869"/>
    </location>
</feature>
<reference evidence="2 3" key="1">
    <citation type="submission" date="2022-02" db="EMBL/GenBank/DDBJ databases">
        <title>Comparative genomics of the first Antarctic Pseudomonas spp. capable of biotransforming 2,4,6-Trinitrotoluene.</title>
        <authorList>
            <person name="Cabrera M.A."/>
            <person name="Marquez S.L."/>
            <person name="Perez-Donoso J.M."/>
        </authorList>
    </citation>
    <scope>NUCLEOTIDE SEQUENCE [LARGE SCALE GENOMIC DNA]</scope>
    <source>
        <strain evidence="2 3">TNT19</strain>
    </source>
</reference>
<evidence type="ECO:0000256" key="1">
    <source>
        <dbReference type="SAM" id="MobiDB-lite"/>
    </source>
</evidence>
<gene>
    <name evidence="2" type="ORF">L9059_18665</name>
</gene>
<protein>
    <recommendedName>
        <fullName evidence="4">Deaminase of polymorphic toxin system</fullName>
    </recommendedName>
</protein>
<keyword evidence="3" id="KW-1185">Reference proteome</keyword>
<comment type="caution">
    <text evidence="2">The sequence shown here is derived from an EMBL/GenBank/DDBJ whole genome shotgun (WGS) entry which is preliminary data.</text>
</comment>
<accession>A0ABT0F2D6</accession>
<organism evidence="2 3">
    <name type="scientific">Pseudomonas violetae</name>
    <dbReference type="NCBI Taxonomy" id="2915813"/>
    <lineage>
        <taxon>Bacteria</taxon>
        <taxon>Pseudomonadati</taxon>
        <taxon>Pseudomonadota</taxon>
        <taxon>Gammaproteobacteria</taxon>
        <taxon>Pseudomonadales</taxon>
        <taxon>Pseudomonadaceae</taxon>
        <taxon>Pseudomonas</taxon>
    </lineage>
</organism>
<feature type="region of interest" description="Disordered" evidence="1">
    <location>
        <begin position="1"/>
        <end position="20"/>
    </location>
</feature>
<sequence length="1387" mass="153503">MTQTSLPSPDHPSLSPADEEMRARLALGLDDGPDIEDFNRSPTAKDRRGFKAVQRAAPDLAQQMTINTYTGKRLNAQICDIVKAFLNGKRSLIGHLGASALASTSLEQLRATPSVFLQRMLNTVETQDLGDRLLKALKWYGAGPGEQTPAPVRHQLVCKAICAYLHAPSADEPQEIAGFRWQDTAHWGKSYQTLRSEFEQHLLSTHRVMDAKEAALLARVFETRLSKDFAVHNIPSDLPYKSSVVWVNFMHGVLLANELGLDRLQVLSFQQLVDLPLAQSANASSEQLEKITRLRMGPALEWAACCGIVQWRRKSDYDEDDMKRAMAALQSHSESLNNAVLTLDLAPPERLKMAKQVMDDLFGGALFESDGRKLLRDDPPSGGPRDTPSLKLPGHAFLDVYADGQLDDGNKWFLTQSDGKTRTGRWIKIDDKRSLRHEESFLKDHEGSERRIFAKYEGKTLPDINTRFETDFINYLSKIRMAYQTLITSLLTSLPLADRQALERGEVRLLSLHLEEKLIKVKGDIRPRKGFVLQVTHHNEITYYELIPSAGVIRPRPHLRVSTIDGVRTTFALHALIPGQTYTAEISTTLLLDWTAHLHGTPPSSSAYCIAILGLVGEMPAAVSPIDTEEAAPVFSRLNAVAHYIATNFLYVDEQLLRTKARGITAFDTIRTRSEQRISTGIEVAKGFVPFWGSIEDIFSGKIDKVLIGAAGLVLDLASFLTPVGKFMSGSVRLIRAGATASRMTVQASLPSFSTLTRKLLTASLSNLNPLDGIPMLLKTMGSGAWKGLHTAGRLGASGFRKLAGHADSYRLVHNLPQTTDPGRWMPLTSSDRLATVNGVDDVLVRNTSPSDHTRFHPVDPVTSLPYGPRLHNPSENLIQGRSIFKTLSPTESHVLVELPEDTHIREVLEVNGQTTLFVDDIPYRLDGNQLRRADLIDDSAMFKSVPCLVRRSPGADVCKTTFVTRNPAPTPAMGSFDESKGWAPWFGDSLYTPATADRAMLLKTLKKKSRLPATMEFQKGLCGRIKVSIPYRTQNQFDTFEAGAVILPAIDDSKRYVFTRLDAGAFYVAELAQGQSIRDTLNLKKASTLPEDLKAELLTVYTGSLNANNMARIYGTDTVERALKTMEEIAIPIGGHVNPPDTLKLLKVDTSPGEAVLFDHSTRMIVTSLPKGATSWSRSKVASEDFRQRTAEVFDTLFLEPSIVLNNADNALRIDSTMKKLHNLIPRQQRSFKPRNIAYAEVVTATGKREVYVSVSGAQGATGHLPLFRHNLEAEEVKVGATTYFNVDRHKTFPSTSLLVSDEHKLFAVPLTIKDVQSYNPTLTRKPTSLDSESKLISVIREKYPDPRSIETVNVATTMPPCGSCSVVIKEFGFDGGENALNVLWH</sequence>
<name>A0ABT0F2D6_9PSED</name>
<dbReference type="EMBL" id="JAKNRW010000017">
    <property type="protein sequence ID" value="MCK1792173.1"/>
    <property type="molecule type" value="Genomic_DNA"/>
</dbReference>
<feature type="region of interest" description="Disordered" evidence="1">
    <location>
        <begin position="28"/>
        <end position="50"/>
    </location>
</feature>
<feature type="compositionally biased region" description="Low complexity" evidence="1">
    <location>
        <begin position="1"/>
        <end position="16"/>
    </location>
</feature>
<dbReference type="RefSeq" id="WP_247292427.1">
    <property type="nucleotide sequence ID" value="NZ_JAKNRW010000017.1"/>
</dbReference>
<evidence type="ECO:0000313" key="2">
    <source>
        <dbReference type="EMBL" id="MCK1792173.1"/>
    </source>
</evidence>
<feature type="compositionally biased region" description="Basic and acidic residues" evidence="1">
    <location>
        <begin position="37"/>
        <end position="49"/>
    </location>
</feature>